<dbReference type="InterPro" id="IPR003591">
    <property type="entry name" value="Leu-rich_rpt_typical-subtyp"/>
</dbReference>
<dbReference type="PROSITE" id="PS51257">
    <property type="entry name" value="PROKAR_LIPOPROTEIN"/>
    <property type="match status" value="1"/>
</dbReference>
<dbReference type="GO" id="GO:0005615">
    <property type="term" value="C:extracellular space"/>
    <property type="evidence" value="ECO:0007669"/>
    <property type="project" value="TreeGrafter"/>
</dbReference>
<evidence type="ECO:0000256" key="1">
    <source>
        <dbReference type="ARBA" id="ARBA00022614"/>
    </source>
</evidence>
<feature type="chain" id="PRO_5038984012" evidence="5">
    <location>
        <begin position="26"/>
        <end position="516"/>
    </location>
</feature>
<evidence type="ECO:0000313" key="7">
    <source>
        <dbReference type="Proteomes" id="UP000828390"/>
    </source>
</evidence>
<name>A0A9D4FX56_DREPO</name>
<dbReference type="SUPFAM" id="SSF52058">
    <property type="entry name" value="L domain-like"/>
    <property type="match status" value="1"/>
</dbReference>
<sequence length="516" mass="57528">MDWKTYTGGYVVVLLLTVSYSGVSSCPSGCNCKGDNVSCTNITEFPSLSTRNTTKLLSISQHALQTLKKGDFAGFIVLEHLEIINGTLMSIEPGAFDDVRSTLMKLTIVLNKMTKISPGVFNNMSNLHNLILRSDGLQTIDNGTFANLTKLDTIDLGFNNITHIDNASFVNTPAIQTLKLTSNFLRSIPYPALQPLTSLTHLYLTQNHISQLIDEVPMNLNSLEVLTLDSNYNLDLIGAFPRVGTKLTELNLGFTNIRNMDHATWTNAGGLQHLTLNGIHSKNFMSGMFAGLGDVRILLAMNMHNLDTIGPDAFHGLNNLNSVDLSYCSSLNYIDETAFMSVKNLTHLFLYNSAVSYIPERLVDWKKLTAVNVTNVPLNCDCNVKWMLNAENFGDKTDIKNEFWSLKCATPSNLNGVRVSNLKPEQLMCETLDDHKSRLVTGIVVALVCLVVVIAVALIFGNRKRISTWCHQYFQYRRYRNDLIFTVDNDLAELDDAADSRQLREIKLETRPLDSL</sequence>
<keyword evidence="3" id="KW-0677">Repeat</keyword>
<reference evidence="6" key="1">
    <citation type="journal article" date="2019" name="bioRxiv">
        <title>The Genome of the Zebra Mussel, Dreissena polymorpha: A Resource for Invasive Species Research.</title>
        <authorList>
            <person name="McCartney M.A."/>
            <person name="Auch B."/>
            <person name="Kono T."/>
            <person name="Mallez S."/>
            <person name="Zhang Y."/>
            <person name="Obille A."/>
            <person name="Becker A."/>
            <person name="Abrahante J.E."/>
            <person name="Garbe J."/>
            <person name="Badalamenti J.P."/>
            <person name="Herman A."/>
            <person name="Mangelson H."/>
            <person name="Liachko I."/>
            <person name="Sullivan S."/>
            <person name="Sone E.D."/>
            <person name="Koren S."/>
            <person name="Silverstein K.A.T."/>
            <person name="Beckman K.B."/>
            <person name="Gohl D.M."/>
        </authorList>
    </citation>
    <scope>NUCLEOTIDE SEQUENCE</scope>
    <source>
        <strain evidence="6">Duluth1</strain>
        <tissue evidence="6">Whole animal</tissue>
    </source>
</reference>
<keyword evidence="2 5" id="KW-0732">Signal</keyword>
<feature type="signal peptide" evidence="5">
    <location>
        <begin position="1"/>
        <end position="25"/>
    </location>
</feature>
<proteinExistence type="predicted"/>
<keyword evidence="4" id="KW-0472">Membrane</keyword>
<evidence type="ECO:0000313" key="6">
    <source>
        <dbReference type="EMBL" id="KAH3803552.1"/>
    </source>
</evidence>
<keyword evidence="1" id="KW-0433">Leucine-rich repeat</keyword>
<dbReference type="OrthoDB" id="6153027at2759"/>
<dbReference type="InterPro" id="IPR032675">
    <property type="entry name" value="LRR_dom_sf"/>
</dbReference>
<dbReference type="Proteomes" id="UP000828390">
    <property type="component" value="Unassembled WGS sequence"/>
</dbReference>
<protein>
    <submittedName>
        <fullName evidence="6">Uncharacterized protein</fullName>
    </submittedName>
</protein>
<evidence type="ECO:0000256" key="2">
    <source>
        <dbReference type="ARBA" id="ARBA00022729"/>
    </source>
</evidence>
<reference evidence="6" key="2">
    <citation type="submission" date="2020-11" db="EMBL/GenBank/DDBJ databases">
        <authorList>
            <person name="McCartney M.A."/>
            <person name="Auch B."/>
            <person name="Kono T."/>
            <person name="Mallez S."/>
            <person name="Becker A."/>
            <person name="Gohl D.M."/>
            <person name="Silverstein K.A.T."/>
            <person name="Koren S."/>
            <person name="Bechman K.B."/>
            <person name="Herman A."/>
            <person name="Abrahante J.E."/>
            <person name="Garbe J."/>
        </authorList>
    </citation>
    <scope>NUCLEOTIDE SEQUENCE</scope>
    <source>
        <strain evidence="6">Duluth1</strain>
        <tissue evidence="6">Whole animal</tissue>
    </source>
</reference>
<gene>
    <name evidence="6" type="ORF">DPMN_131815</name>
</gene>
<dbReference type="PANTHER" id="PTHR24373">
    <property type="entry name" value="SLIT RELATED LEUCINE-RICH REPEAT NEURONAL PROTEIN"/>
    <property type="match status" value="1"/>
</dbReference>
<keyword evidence="4" id="KW-0812">Transmembrane</keyword>
<keyword evidence="7" id="KW-1185">Reference proteome</keyword>
<dbReference type="SMART" id="SM00369">
    <property type="entry name" value="LRR_TYP"/>
    <property type="match status" value="5"/>
</dbReference>
<dbReference type="PROSITE" id="PS51450">
    <property type="entry name" value="LRR"/>
    <property type="match status" value="2"/>
</dbReference>
<dbReference type="Pfam" id="PF13855">
    <property type="entry name" value="LRR_8"/>
    <property type="match status" value="2"/>
</dbReference>
<dbReference type="AlphaFoldDB" id="A0A9D4FX56"/>
<dbReference type="SMART" id="SM00365">
    <property type="entry name" value="LRR_SD22"/>
    <property type="match status" value="2"/>
</dbReference>
<organism evidence="6 7">
    <name type="scientific">Dreissena polymorpha</name>
    <name type="common">Zebra mussel</name>
    <name type="synonym">Mytilus polymorpha</name>
    <dbReference type="NCBI Taxonomy" id="45954"/>
    <lineage>
        <taxon>Eukaryota</taxon>
        <taxon>Metazoa</taxon>
        <taxon>Spiralia</taxon>
        <taxon>Lophotrochozoa</taxon>
        <taxon>Mollusca</taxon>
        <taxon>Bivalvia</taxon>
        <taxon>Autobranchia</taxon>
        <taxon>Heteroconchia</taxon>
        <taxon>Euheterodonta</taxon>
        <taxon>Imparidentia</taxon>
        <taxon>Neoheterodontei</taxon>
        <taxon>Myida</taxon>
        <taxon>Dreissenoidea</taxon>
        <taxon>Dreissenidae</taxon>
        <taxon>Dreissena</taxon>
    </lineage>
</organism>
<dbReference type="GO" id="GO:0031012">
    <property type="term" value="C:extracellular matrix"/>
    <property type="evidence" value="ECO:0007669"/>
    <property type="project" value="TreeGrafter"/>
</dbReference>
<dbReference type="PANTHER" id="PTHR24373:SF370">
    <property type="entry name" value="FISH-LIPS, ISOFORM E"/>
    <property type="match status" value="1"/>
</dbReference>
<accession>A0A9D4FX56</accession>
<dbReference type="Gene3D" id="3.80.10.10">
    <property type="entry name" value="Ribonuclease Inhibitor"/>
    <property type="match status" value="2"/>
</dbReference>
<feature type="transmembrane region" description="Helical" evidence="4">
    <location>
        <begin position="439"/>
        <end position="460"/>
    </location>
</feature>
<dbReference type="InterPro" id="IPR001611">
    <property type="entry name" value="Leu-rich_rpt"/>
</dbReference>
<keyword evidence="4" id="KW-1133">Transmembrane helix</keyword>
<evidence type="ECO:0000256" key="3">
    <source>
        <dbReference type="ARBA" id="ARBA00022737"/>
    </source>
</evidence>
<dbReference type="InterPro" id="IPR050328">
    <property type="entry name" value="Dev_Immune_Receptor"/>
</dbReference>
<evidence type="ECO:0000256" key="5">
    <source>
        <dbReference type="SAM" id="SignalP"/>
    </source>
</evidence>
<dbReference type="EMBL" id="JAIWYP010000006">
    <property type="protein sequence ID" value="KAH3803552.1"/>
    <property type="molecule type" value="Genomic_DNA"/>
</dbReference>
<comment type="caution">
    <text evidence="6">The sequence shown here is derived from an EMBL/GenBank/DDBJ whole genome shotgun (WGS) entry which is preliminary data.</text>
</comment>
<evidence type="ECO:0000256" key="4">
    <source>
        <dbReference type="SAM" id="Phobius"/>
    </source>
</evidence>